<dbReference type="Gene3D" id="2.60.40.10">
    <property type="entry name" value="Immunoglobulins"/>
    <property type="match status" value="3"/>
</dbReference>
<dbReference type="Gene3D" id="2.60.120.200">
    <property type="match status" value="2"/>
</dbReference>
<evidence type="ECO:0000313" key="3">
    <source>
        <dbReference type="Proteomes" id="UP000825483"/>
    </source>
</evidence>
<feature type="domain" description="Fibronectin type-III" evidence="1">
    <location>
        <begin position="428"/>
        <end position="528"/>
    </location>
</feature>
<dbReference type="InterPro" id="IPR036116">
    <property type="entry name" value="FN3_sf"/>
</dbReference>
<dbReference type="InterPro" id="IPR013783">
    <property type="entry name" value="Ig-like_fold"/>
</dbReference>
<evidence type="ECO:0000313" key="2">
    <source>
        <dbReference type="EMBL" id="GJG57647.1"/>
    </source>
</evidence>
<dbReference type="Proteomes" id="UP000825483">
    <property type="component" value="Unassembled WGS sequence"/>
</dbReference>
<dbReference type="CDD" id="cd00063">
    <property type="entry name" value="FN3"/>
    <property type="match status" value="1"/>
</dbReference>
<comment type="caution">
    <text evidence="2">The sequence shown here is derived from an EMBL/GenBank/DDBJ whole genome shotgun (WGS) entry which is preliminary data.</text>
</comment>
<dbReference type="PROSITE" id="PS50853">
    <property type="entry name" value="FN3"/>
    <property type="match status" value="1"/>
</dbReference>
<gene>
    <name evidence="2" type="ORF">PRLR5076_04980</name>
</gene>
<dbReference type="SMART" id="SM00060">
    <property type="entry name" value="FN3"/>
    <property type="match status" value="4"/>
</dbReference>
<dbReference type="InterPro" id="IPR011635">
    <property type="entry name" value="CARDB"/>
</dbReference>
<name>A0A9R1C7W8_9BACT</name>
<sequence length="1465" mass="159255">MQAQTLHKVRTDMAETLPKVDNAKLKRVRHGIFNDKTPQRWTGQKPLPIVPKNFNTTHKSQAATPLYTTAAGTKLYGNVIYAKSWEDLLNSGAQSFPFGIYSFTANDNTTFTPIVESNDLYANGGAYYNDGTYHFVTRYTDPFTNEEKVVYYEYDANTWERTTKEAYDDATLVASDLTYDPVNDQVDGCFVNDNGDGWVLGYVDYSMQYRYAANEDLGDLRMVGMAANEDGEIYGIGSDGILYKIDGDTFDYEQVGETGVSVSTAPQSAAFDPKTGILYWAAQLSDGTATLYTVDTETGAATKVTDFNDAQEVTGLYILLPEASDEAPAAVTTLSASFTNGSTTGTVSFTAPTTTYDGSQLEGTITYAISINGEEKATGTTTPGAVVTANVENAPEGTATIEVTLSNDKGKSPKAQTSMWIGPDEPLEPKAITVTANEAQGTVALSWQAPTAGVHDGYVNASDITYTVTRQPDDTIVAKGIKATTFTDHLPANKPLTAYYYNVKAVNGKHEGKSASSARVVYGDALQAPYFEDFDSRSSFDLFTVIDNNHDGSTWNYGYQDARYFGSEKNDADDWLITPAIHLKNDRSYVIGFKFKAASETYTEKLAMAIGTGDNPTTYDVMLEPTEFNSSSNLTYEQEITTGEEGDYHLGFHALSEKNNWTISVDSISIAEGTLFAAPGKATNITVTPADKGALKADIAFDAPTKSYKAGPLTTALDSVELMRDGKVINVFRNVNPGDHLTFTDDKPSNGNHEYSVVAYNNSGRGAEASATAWIGIDTPLMPTNIKIKDQTNNFLITWDAPTSTVGEHGGYADLSSLKYNVYDRNGNNMIRNITDRQFSDKLSARTGEQYLLYYGVAAANAGGIGELGTSNYIVAGTPYKLPFHEGFPNGGMENKMWWFGAKYDGGDFLINYDGGNESTPGSTFFQASEQGGEGYLNSGKIDISTASRPGLLFYYYAVPGKDVRISVGAKVQTDSVAHLGTIDMASDNGKVGWRPAFFDLTPLKDAKYITLAFVGGGNDTNTRFVIDDINVRDFKARDLSAELQDPAVVRMGQDNAISASVKNNGVEAVDGWKAMLYADGEPVDSLSGEEIEAFADTILTFNYHPSVTETKDSVQLLAKVTFGADEGEISYTTKAVNVRTSKPDYPVATELTVQENQNTATLNWTAPVIDNKPVTDDFESYEPWITDGIGNWTVYDGDGVNTMQYSDIWIPNAGKPMAFEVFDTRYETLDLGFRKFLTPHSGNQYLVAFDPSPSYADKANDWLISPKLSGKAQTINFFAKSMASLYPETFEVLYSTTTSDQAAFTSLQTIQNVPGGLNWTEYNIDLPEGARYFAIRVVSVANDALAFMLDDITYAPATLVIEGYNIYRDGKLVATAGANATTFSIESDGKTGHSYQLSVVYDQGESLPVTATIVDGIDNIQIDKAHPANVYSLDGILVRDCATTLSGLPQGVYIIDGQKIVIGK</sequence>
<dbReference type="InterPro" id="IPR003961">
    <property type="entry name" value="FN3_dom"/>
</dbReference>
<reference evidence="2" key="1">
    <citation type="journal article" date="2022" name="Int. J. Syst. Evol. Microbiol.">
        <title>Prevotella lacticifex sp. nov., isolated from the rumen of cows.</title>
        <authorList>
            <person name="Shinkai T."/>
            <person name="Ikeyama N."/>
            <person name="Kumagai M."/>
            <person name="Ohmori H."/>
            <person name="Sakamoto M."/>
            <person name="Ohkuma M."/>
            <person name="Mitsumori M."/>
        </authorList>
    </citation>
    <scope>NUCLEOTIDE SEQUENCE</scope>
    <source>
        <strain evidence="2">R5076</strain>
    </source>
</reference>
<dbReference type="InterPro" id="IPR011044">
    <property type="entry name" value="Quino_amine_DH_bsu"/>
</dbReference>
<dbReference type="SUPFAM" id="SSF50969">
    <property type="entry name" value="YVTN repeat-like/Quinoprotein amine dehydrogenase"/>
    <property type="match status" value="1"/>
</dbReference>
<dbReference type="NCBIfam" id="NF038128">
    <property type="entry name" value="choice_anch_J"/>
    <property type="match status" value="2"/>
</dbReference>
<evidence type="ECO:0000259" key="1">
    <source>
        <dbReference type="PROSITE" id="PS50853"/>
    </source>
</evidence>
<organism evidence="2 3">
    <name type="scientific">Prevotella lacticifex</name>
    <dbReference type="NCBI Taxonomy" id="2854755"/>
    <lineage>
        <taxon>Bacteria</taxon>
        <taxon>Pseudomonadati</taxon>
        <taxon>Bacteroidota</taxon>
        <taxon>Bacteroidia</taxon>
        <taxon>Bacteroidales</taxon>
        <taxon>Prevotellaceae</taxon>
        <taxon>Prevotella</taxon>
    </lineage>
</organism>
<dbReference type="EMBL" id="BPUB01000001">
    <property type="protein sequence ID" value="GJG57647.1"/>
    <property type="molecule type" value="Genomic_DNA"/>
</dbReference>
<dbReference type="Pfam" id="PF07705">
    <property type="entry name" value="CARDB"/>
    <property type="match status" value="1"/>
</dbReference>
<keyword evidence="3" id="KW-1185">Reference proteome</keyword>
<accession>A0A9R1C7W8</accession>
<dbReference type="SUPFAM" id="SSF49265">
    <property type="entry name" value="Fibronectin type III"/>
    <property type="match status" value="1"/>
</dbReference>
<protein>
    <recommendedName>
        <fullName evidence="1">Fibronectin type-III domain-containing protein</fullName>
    </recommendedName>
</protein>
<proteinExistence type="predicted"/>